<dbReference type="Gene3D" id="2.10.109.10">
    <property type="entry name" value="Umud Fragment, subunit A"/>
    <property type="match status" value="1"/>
</dbReference>
<dbReference type="PANTHER" id="PTHR40661:SF1">
    <property type="entry name" value="HTH CRO_C1-TYPE DOMAIN-CONTAINING PROTEIN"/>
    <property type="match status" value="1"/>
</dbReference>
<dbReference type="SUPFAM" id="SSF51306">
    <property type="entry name" value="LexA/Signal peptidase"/>
    <property type="match status" value="1"/>
</dbReference>
<dbReference type="AlphaFoldDB" id="A0A1E8PLQ0"/>
<dbReference type="InterPro" id="IPR015927">
    <property type="entry name" value="Peptidase_S24_S26A/B/C"/>
</dbReference>
<evidence type="ECO:0000259" key="6">
    <source>
        <dbReference type="Pfam" id="PF00717"/>
    </source>
</evidence>
<dbReference type="PROSITE" id="PS00501">
    <property type="entry name" value="SPASE_I_1"/>
    <property type="match status" value="1"/>
</dbReference>
<dbReference type="GO" id="GO:0006508">
    <property type="term" value="P:proteolysis"/>
    <property type="evidence" value="ECO:0007669"/>
    <property type="project" value="UniProtKB-KW"/>
</dbReference>
<proteinExistence type="predicted"/>
<dbReference type="InterPro" id="IPR039418">
    <property type="entry name" value="LexA-like"/>
</dbReference>
<dbReference type="EMBL" id="MAQB02000006">
    <property type="protein sequence ID" value="OFJ47233.1"/>
    <property type="molecule type" value="Genomic_DNA"/>
</dbReference>
<feature type="domain" description="Peptidase S24/S26A/S26B/S26C" evidence="6">
    <location>
        <begin position="116"/>
        <end position="235"/>
    </location>
</feature>
<dbReference type="GO" id="GO:0004252">
    <property type="term" value="F:serine-type endopeptidase activity"/>
    <property type="evidence" value="ECO:0007669"/>
    <property type="project" value="InterPro"/>
</dbReference>
<keyword evidence="3" id="KW-0805">Transcription regulation</keyword>
<name>A0A1E8PLQ0_9BURK</name>
<comment type="caution">
    <text evidence="7">The sequence shown here is derived from an EMBL/GenBank/DDBJ whole genome shotgun (WGS) entry which is preliminary data.</text>
</comment>
<gene>
    <name evidence="7" type="ORF">BA896_015480</name>
</gene>
<dbReference type="Pfam" id="PF00717">
    <property type="entry name" value="Peptidase_S24"/>
    <property type="match status" value="1"/>
</dbReference>
<evidence type="ECO:0000256" key="2">
    <source>
        <dbReference type="ARBA" id="ARBA00022801"/>
    </source>
</evidence>
<reference evidence="7 8" key="1">
    <citation type="submission" date="2016-10" db="EMBL/GenBank/DDBJ databases">
        <title>Updated version of Genome Assembly of Janthinobacterium lividum ERGS5:01.</title>
        <authorList>
            <person name="Kumar R."/>
            <person name="Acharya V."/>
            <person name="Singh D."/>
        </authorList>
    </citation>
    <scope>NUCLEOTIDE SEQUENCE [LARGE SCALE GENOMIC DNA]</scope>
    <source>
        <strain evidence="7 8">ERGS5:01</strain>
    </source>
</reference>
<dbReference type="GO" id="GO:0003677">
    <property type="term" value="F:DNA binding"/>
    <property type="evidence" value="ECO:0007669"/>
    <property type="project" value="UniProtKB-KW"/>
</dbReference>
<evidence type="ECO:0000256" key="1">
    <source>
        <dbReference type="ARBA" id="ARBA00022670"/>
    </source>
</evidence>
<dbReference type="InterPro" id="IPR019756">
    <property type="entry name" value="Pept_S26A_signal_pept_1_Ser-AS"/>
</dbReference>
<evidence type="ECO:0000256" key="3">
    <source>
        <dbReference type="ARBA" id="ARBA00023015"/>
    </source>
</evidence>
<accession>A0A1E8PLQ0</accession>
<keyword evidence="2" id="KW-0378">Hydrolase</keyword>
<evidence type="ECO:0000313" key="8">
    <source>
        <dbReference type="Proteomes" id="UP000092634"/>
    </source>
</evidence>
<dbReference type="PANTHER" id="PTHR40661">
    <property type="match status" value="1"/>
</dbReference>
<dbReference type="GO" id="GO:0016020">
    <property type="term" value="C:membrane"/>
    <property type="evidence" value="ECO:0007669"/>
    <property type="project" value="InterPro"/>
</dbReference>
<keyword evidence="5" id="KW-0804">Transcription</keyword>
<sequence>MNMYQYRRDRLLALISEHYDNTRKKVSDISGWSEARISQILSPTYREGRAFSEKIARKLEADLQLDSMYFDQGAAPDQAALAARALSALGEVQPVAVVDGDDARFYPIRKVKLRLSAGITGFAIEAETHDGSTISVPRSWVERNGYHPEKLVAIKVKGESMEPALYEDDVVIINTADTRPADGIVFAINYEGEAVVKRMARDIGEWWLTSDNPDQRKYHRKLCRGNECLIVGRVVRKESDRI</sequence>
<organism evidence="7 8">
    <name type="scientific">Janthinobacterium lividum</name>
    <dbReference type="NCBI Taxonomy" id="29581"/>
    <lineage>
        <taxon>Bacteria</taxon>
        <taxon>Pseudomonadati</taxon>
        <taxon>Pseudomonadota</taxon>
        <taxon>Betaproteobacteria</taxon>
        <taxon>Burkholderiales</taxon>
        <taxon>Oxalobacteraceae</taxon>
        <taxon>Janthinobacterium</taxon>
    </lineage>
</organism>
<dbReference type="CDD" id="cd06529">
    <property type="entry name" value="S24_LexA-like"/>
    <property type="match status" value="1"/>
</dbReference>
<keyword evidence="1" id="KW-0645">Protease</keyword>
<evidence type="ECO:0000256" key="5">
    <source>
        <dbReference type="ARBA" id="ARBA00023163"/>
    </source>
</evidence>
<evidence type="ECO:0000313" key="7">
    <source>
        <dbReference type="EMBL" id="OFJ47233.1"/>
    </source>
</evidence>
<dbReference type="Proteomes" id="UP000092634">
    <property type="component" value="Unassembled WGS sequence"/>
</dbReference>
<evidence type="ECO:0000256" key="4">
    <source>
        <dbReference type="ARBA" id="ARBA00023125"/>
    </source>
</evidence>
<keyword evidence="4" id="KW-0238">DNA-binding</keyword>
<dbReference type="InterPro" id="IPR036286">
    <property type="entry name" value="LexA/Signal_pep-like_sf"/>
</dbReference>
<protein>
    <submittedName>
        <fullName evidence="7">Peptidase</fullName>
    </submittedName>
</protein>